<comment type="caution">
    <text evidence="5">The sequence shown here is derived from an EMBL/GenBank/DDBJ whole genome shotgun (WGS) entry which is preliminary data.</text>
</comment>
<keyword evidence="6" id="KW-1185">Reference proteome</keyword>
<evidence type="ECO:0000256" key="1">
    <source>
        <dbReference type="ARBA" id="ARBA00022723"/>
    </source>
</evidence>
<proteinExistence type="predicted"/>
<dbReference type="PANTHER" id="PTHR43122:SF2">
    <property type="entry name" value="FERREDOXIN SUBUNIT OF PYRUVATE:FLAVODOXIN OXIDOREDUCTASE"/>
    <property type="match status" value="1"/>
</dbReference>
<dbReference type="Proteomes" id="UP000784880">
    <property type="component" value="Unassembled WGS sequence"/>
</dbReference>
<accession>A0ABS6JL50</accession>
<dbReference type="InterPro" id="IPR017896">
    <property type="entry name" value="4Fe4S_Fe-S-bd"/>
</dbReference>
<evidence type="ECO:0000313" key="6">
    <source>
        <dbReference type="Proteomes" id="UP000784880"/>
    </source>
</evidence>
<dbReference type="Pfam" id="PF12838">
    <property type="entry name" value="Fer4_7"/>
    <property type="match status" value="1"/>
</dbReference>
<feature type="domain" description="4Fe-4S ferredoxin-type" evidence="4">
    <location>
        <begin position="39"/>
        <end position="68"/>
    </location>
</feature>
<evidence type="ECO:0000313" key="5">
    <source>
        <dbReference type="EMBL" id="MBU9714273.1"/>
    </source>
</evidence>
<dbReference type="PROSITE" id="PS00198">
    <property type="entry name" value="4FE4S_FER_1"/>
    <property type="match status" value="2"/>
</dbReference>
<evidence type="ECO:0000256" key="3">
    <source>
        <dbReference type="ARBA" id="ARBA00023014"/>
    </source>
</evidence>
<dbReference type="PROSITE" id="PS51379">
    <property type="entry name" value="4FE4S_FER_2"/>
    <property type="match status" value="2"/>
</dbReference>
<dbReference type="PANTHER" id="PTHR43122">
    <property type="entry name" value="FERREDOXIN SUBUNIT OF PYRUVATE:FLAVODOXIN OXIDOREDUCTASE-RELATED"/>
    <property type="match status" value="1"/>
</dbReference>
<protein>
    <submittedName>
        <fullName evidence="5">Ferredoxin family protein</fullName>
    </submittedName>
</protein>
<feature type="domain" description="4Fe-4S ferredoxin-type" evidence="4">
    <location>
        <begin position="2"/>
        <end position="31"/>
    </location>
</feature>
<keyword evidence="3" id="KW-0411">Iron-sulfur</keyword>
<organism evidence="5 6">
    <name type="scientific">Evansella tamaricis</name>
    <dbReference type="NCBI Taxonomy" id="2069301"/>
    <lineage>
        <taxon>Bacteria</taxon>
        <taxon>Bacillati</taxon>
        <taxon>Bacillota</taxon>
        <taxon>Bacilli</taxon>
        <taxon>Bacillales</taxon>
        <taxon>Bacillaceae</taxon>
        <taxon>Evansella</taxon>
    </lineage>
</organism>
<evidence type="ECO:0000256" key="2">
    <source>
        <dbReference type="ARBA" id="ARBA00023004"/>
    </source>
</evidence>
<name>A0ABS6JL50_9BACI</name>
<gene>
    <name evidence="5" type="ORF">KS419_21265</name>
</gene>
<reference evidence="5 6" key="1">
    <citation type="submission" date="2021-06" db="EMBL/GenBank/DDBJ databases">
        <title>Bacillus sp. RD4P76, an endophyte from a halophyte.</title>
        <authorList>
            <person name="Sun J.-Q."/>
        </authorList>
    </citation>
    <scope>NUCLEOTIDE SEQUENCE [LARGE SCALE GENOMIC DNA]</scope>
    <source>
        <strain evidence="5 6">CGMCC 1.15917</strain>
    </source>
</reference>
<dbReference type="InterPro" id="IPR017900">
    <property type="entry name" value="4Fe4S_Fe_S_CS"/>
</dbReference>
<keyword evidence="1" id="KW-0479">Metal-binding</keyword>
<sequence>MMRIIIKEDYCKGCSLCIAFCPQEIIQLANRLNRNGYRPAEVLDQNKCTSCAACARMCPDSVISVFRPEKNKIKAS</sequence>
<evidence type="ECO:0000259" key="4">
    <source>
        <dbReference type="PROSITE" id="PS51379"/>
    </source>
</evidence>
<keyword evidence="2" id="KW-0408">Iron</keyword>
<dbReference type="EMBL" id="JAHQCS010000171">
    <property type="protein sequence ID" value="MBU9714273.1"/>
    <property type="molecule type" value="Genomic_DNA"/>
</dbReference>